<feature type="chain" id="PRO_5045952127" description="Proteinase inhibitor I42 chagasin domain-containing protein" evidence="1">
    <location>
        <begin position="21"/>
        <end position="134"/>
    </location>
</feature>
<dbReference type="RefSeq" id="WP_200674091.1">
    <property type="nucleotide sequence ID" value="NZ_JAACYA010000002.1"/>
</dbReference>
<evidence type="ECO:0000313" key="2">
    <source>
        <dbReference type="EMBL" id="MBK3332673.1"/>
    </source>
</evidence>
<name>A0ABS1GI99_9AQUI</name>
<feature type="signal peptide" evidence="1">
    <location>
        <begin position="1"/>
        <end position="20"/>
    </location>
</feature>
<comment type="caution">
    <text evidence="2">The sequence shown here is derived from an EMBL/GenBank/DDBJ whole genome shotgun (WGS) entry which is preliminary data.</text>
</comment>
<dbReference type="Proteomes" id="UP000772812">
    <property type="component" value="Unassembled WGS sequence"/>
</dbReference>
<evidence type="ECO:0000313" key="3">
    <source>
        <dbReference type="Proteomes" id="UP000772812"/>
    </source>
</evidence>
<dbReference type="EMBL" id="JAACYA010000002">
    <property type="protein sequence ID" value="MBK3332673.1"/>
    <property type="molecule type" value="Genomic_DNA"/>
</dbReference>
<protein>
    <recommendedName>
        <fullName evidence="4">Proteinase inhibitor I42 chagasin domain-containing protein</fullName>
    </recommendedName>
</protein>
<sequence>MFAKLIGTFLTIVIFSYAAATNGDLEFKPIKKVFNKKEDICFVLENKSDVNVFLPSSAPWAVFEDRDFEKIIYSPVATQSIVELKPSQKKKWCWKQKDFNKEQVPSGEYTIRLTVFKNGKRLFLTSTVKINNSQ</sequence>
<organism evidence="2 3">
    <name type="scientific">Persephonella atlantica</name>
    <dbReference type="NCBI Taxonomy" id="2699429"/>
    <lineage>
        <taxon>Bacteria</taxon>
        <taxon>Pseudomonadati</taxon>
        <taxon>Aquificota</taxon>
        <taxon>Aquificia</taxon>
        <taxon>Aquificales</taxon>
        <taxon>Hydrogenothermaceae</taxon>
        <taxon>Persephonella</taxon>
    </lineage>
</organism>
<evidence type="ECO:0008006" key="4">
    <source>
        <dbReference type="Google" id="ProtNLM"/>
    </source>
</evidence>
<gene>
    <name evidence="2" type="ORF">GWK41_06295</name>
</gene>
<evidence type="ECO:0000256" key="1">
    <source>
        <dbReference type="SAM" id="SignalP"/>
    </source>
</evidence>
<reference evidence="2 3" key="1">
    <citation type="journal article" date="2021" name="Syst. Appl. Microbiol.">
        <title>Persephonella atlantica sp. nov.: How to adapt to physico-chemical gradients in high temperature hydrothermal habitats.</title>
        <authorList>
            <person name="Francois D.X."/>
            <person name="Godfroy A."/>
            <person name="Mathien C."/>
            <person name="Aube J."/>
            <person name="Cathalot C."/>
            <person name="Lesongeur F."/>
            <person name="L'Haridon S."/>
            <person name="Philippon X."/>
            <person name="Roussel E.G."/>
        </authorList>
    </citation>
    <scope>NUCLEOTIDE SEQUENCE [LARGE SCALE GENOMIC DNA]</scope>
    <source>
        <strain evidence="2 3">MO1340</strain>
    </source>
</reference>
<keyword evidence="3" id="KW-1185">Reference proteome</keyword>
<accession>A0ABS1GI99</accession>
<keyword evidence="1" id="KW-0732">Signal</keyword>
<proteinExistence type="predicted"/>